<evidence type="ECO:0000256" key="4">
    <source>
        <dbReference type="SAM" id="MobiDB-lite"/>
    </source>
</evidence>
<dbReference type="PROSITE" id="PS50887">
    <property type="entry name" value="GGDEF"/>
    <property type="match status" value="1"/>
</dbReference>
<dbReference type="InterPro" id="IPR043128">
    <property type="entry name" value="Rev_trsase/Diguanyl_cyclase"/>
</dbReference>
<feature type="transmembrane region" description="Helical" evidence="5">
    <location>
        <begin position="143"/>
        <end position="162"/>
    </location>
</feature>
<keyword evidence="8" id="KW-1185">Reference proteome</keyword>
<dbReference type="InterPro" id="IPR000160">
    <property type="entry name" value="GGDEF_dom"/>
</dbReference>
<dbReference type="NCBIfam" id="TIGR00254">
    <property type="entry name" value="GGDEF"/>
    <property type="match status" value="1"/>
</dbReference>
<evidence type="ECO:0000256" key="5">
    <source>
        <dbReference type="SAM" id="Phobius"/>
    </source>
</evidence>
<dbReference type="FunFam" id="3.30.70.270:FF:000001">
    <property type="entry name" value="Diguanylate cyclase domain protein"/>
    <property type="match status" value="1"/>
</dbReference>
<feature type="transmembrane region" description="Helical" evidence="5">
    <location>
        <begin position="30"/>
        <end position="49"/>
    </location>
</feature>
<protein>
    <recommendedName>
        <fullName evidence="2">diguanylate cyclase</fullName>
        <ecNumber evidence="2">2.7.7.65</ecNumber>
    </recommendedName>
</protein>
<keyword evidence="5" id="KW-0812">Transmembrane</keyword>
<evidence type="ECO:0000259" key="6">
    <source>
        <dbReference type="PROSITE" id="PS50887"/>
    </source>
</evidence>
<gene>
    <name evidence="7" type="ORF">Thpro_020947</name>
</gene>
<organism evidence="7 8">
    <name type="scientific">Acidihalobacter prosperus</name>
    <dbReference type="NCBI Taxonomy" id="160660"/>
    <lineage>
        <taxon>Bacteria</taxon>
        <taxon>Pseudomonadati</taxon>
        <taxon>Pseudomonadota</taxon>
        <taxon>Gammaproteobacteria</taxon>
        <taxon>Chromatiales</taxon>
        <taxon>Ectothiorhodospiraceae</taxon>
        <taxon>Acidihalobacter</taxon>
    </lineage>
</organism>
<proteinExistence type="predicted"/>
<dbReference type="GO" id="GO:0052621">
    <property type="term" value="F:diguanylate cyclase activity"/>
    <property type="evidence" value="ECO:0007669"/>
    <property type="project" value="UniProtKB-EC"/>
</dbReference>
<evidence type="ECO:0000313" key="8">
    <source>
        <dbReference type="Proteomes" id="UP000029273"/>
    </source>
</evidence>
<feature type="transmembrane region" description="Helical" evidence="5">
    <location>
        <begin position="61"/>
        <end position="79"/>
    </location>
</feature>
<reference evidence="7 8" key="1">
    <citation type="journal article" date="2014" name="Genome Announc.">
        <title>Draft Genome Sequence of the Iron-Oxidizing, Acidophilic, and Halotolerant 'Thiobacillus prosperus' Type Strain DSM 5130.</title>
        <authorList>
            <person name="Ossandon F.J."/>
            <person name="Cardenas J.P."/>
            <person name="Corbett M."/>
            <person name="Quatrini R."/>
            <person name="Holmes D.S."/>
            <person name="Watkin E."/>
        </authorList>
    </citation>
    <scope>NUCLEOTIDE SEQUENCE [LARGE SCALE GENOMIC DNA]</scope>
    <source>
        <strain evidence="7 8">DSM 5130</strain>
    </source>
</reference>
<evidence type="ECO:0000256" key="2">
    <source>
        <dbReference type="ARBA" id="ARBA00012528"/>
    </source>
</evidence>
<dbReference type="GO" id="GO:1902201">
    <property type="term" value="P:negative regulation of bacterial-type flagellum-dependent cell motility"/>
    <property type="evidence" value="ECO:0007669"/>
    <property type="project" value="TreeGrafter"/>
</dbReference>
<dbReference type="EC" id="2.7.7.65" evidence="2"/>
<evidence type="ECO:0000313" key="7">
    <source>
        <dbReference type="EMBL" id="OBS09897.1"/>
    </source>
</evidence>
<feature type="transmembrane region" description="Helical" evidence="5">
    <location>
        <begin position="114"/>
        <end position="131"/>
    </location>
</feature>
<dbReference type="InterPro" id="IPR029787">
    <property type="entry name" value="Nucleotide_cyclase"/>
</dbReference>
<dbReference type="GO" id="GO:0043709">
    <property type="term" value="P:cell adhesion involved in single-species biofilm formation"/>
    <property type="evidence" value="ECO:0007669"/>
    <property type="project" value="TreeGrafter"/>
</dbReference>
<dbReference type="Proteomes" id="UP000029273">
    <property type="component" value="Unassembled WGS sequence"/>
</dbReference>
<evidence type="ECO:0000256" key="3">
    <source>
        <dbReference type="ARBA" id="ARBA00034247"/>
    </source>
</evidence>
<dbReference type="Gene3D" id="3.30.70.270">
    <property type="match status" value="1"/>
</dbReference>
<dbReference type="InterPro" id="IPR050469">
    <property type="entry name" value="Diguanylate_Cyclase"/>
</dbReference>
<comment type="catalytic activity">
    <reaction evidence="3">
        <text>2 GTP = 3',3'-c-di-GMP + 2 diphosphate</text>
        <dbReference type="Rhea" id="RHEA:24898"/>
        <dbReference type="ChEBI" id="CHEBI:33019"/>
        <dbReference type="ChEBI" id="CHEBI:37565"/>
        <dbReference type="ChEBI" id="CHEBI:58805"/>
        <dbReference type="EC" id="2.7.7.65"/>
    </reaction>
</comment>
<feature type="compositionally biased region" description="Low complexity" evidence="4">
    <location>
        <begin position="336"/>
        <end position="362"/>
    </location>
</feature>
<dbReference type="CDD" id="cd01949">
    <property type="entry name" value="GGDEF"/>
    <property type="match status" value="1"/>
</dbReference>
<dbReference type="PANTHER" id="PTHR45138">
    <property type="entry name" value="REGULATORY COMPONENTS OF SENSORY TRANSDUCTION SYSTEM"/>
    <property type="match status" value="1"/>
</dbReference>
<keyword evidence="5" id="KW-1133">Transmembrane helix</keyword>
<keyword evidence="5" id="KW-0472">Membrane</keyword>
<dbReference type="PANTHER" id="PTHR45138:SF9">
    <property type="entry name" value="DIGUANYLATE CYCLASE DGCM-RELATED"/>
    <property type="match status" value="1"/>
</dbReference>
<dbReference type="SUPFAM" id="SSF55073">
    <property type="entry name" value="Nucleotide cyclase"/>
    <property type="match status" value="1"/>
</dbReference>
<name>A0A1A6C5Q7_9GAMM</name>
<evidence type="ECO:0000256" key="1">
    <source>
        <dbReference type="ARBA" id="ARBA00001946"/>
    </source>
</evidence>
<sequence>MALLGLSSGALASLVAAAFASRVGLPNPVDAHVLPFLGAGLLALSIALWRSPRLLPWIERTGWSLLTAYLLAALAYKVIHFPFEHVPLGARSYWFFFSYLLAFLIWSPRGALTVSLSVIACLTGLAAWISVETHAGNATLLASLIQLVIASIAYVFVHYSFAQLRPQYARMRTLAFSDPLTGCANRRRAEELLALEVSRAGRYARPLSLILFDLDHFKQINDQHGHAIGDAVLRTVTNAVRSDLRGLDHLARWGGEEFVIIAPELSQARAMQFGERLRKRIAALRIGSSIQPTASFGIASFRLGETVDSMVLRADRAMYRAKAQGRNRVELERPQTAAAEAPETVPPLEETAATAAAPSQPD</sequence>
<comment type="caution">
    <text evidence="7">The sequence shown here is derived from an EMBL/GenBank/DDBJ whole genome shotgun (WGS) entry which is preliminary data.</text>
</comment>
<dbReference type="GO" id="GO:0005886">
    <property type="term" value="C:plasma membrane"/>
    <property type="evidence" value="ECO:0007669"/>
    <property type="project" value="TreeGrafter"/>
</dbReference>
<dbReference type="EMBL" id="JQSG02000002">
    <property type="protein sequence ID" value="OBS09897.1"/>
    <property type="molecule type" value="Genomic_DNA"/>
</dbReference>
<feature type="domain" description="GGDEF" evidence="6">
    <location>
        <begin position="205"/>
        <end position="334"/>
    </location>
</feature>
<feature type="region of interest" description="Disordered" evidence="4">
    <location>
        <begin position="325"/>
        <end position="362"/>
    </location>
</feature>
<feature type="transmembrane region" description="Helical" evidence="5">
    <location>
        <begin position="91"/>
        <end position="107"/>
    </location>
</feature>
<dbReference type="Pfam" id="PF00990">
    <property type="entry name" value="GGDEF"/>
    <property type="match status" value="1"/>
</dbReference>
<dbReference type="AlphaFoldDB" id="A0A1A6C5Q7"/>
<accession>A0A1A6C5Q7</accession>
<comment type="cofactor">
    <cofactor evidence="1">
        <name>Mg(2+)</name>
        <dbReference type="ChEBI" id="CHEBI:18420"/>
    </cofactor>
</comment>
<dbReference type="SMART" id="SM00267">
    <property type="entry name" value="GGDEF"/>
    <property type="match status" value="1"/>
</dbReference>